<dbReference type="PRINTS" id="PR00033">
    <property type="entry name" value="HTHASNC"/>
</dbReference>
<keyword evidence="2" id="KW-0238">DNA-binding</keyword>
<dbReference type="InterPro" id="IPR011008">
    <property type="entry name" value="Dimeric_a/b-barrel"/>
</dbReference>
<dbReference type="SUPFAM" id="SSF54909">
    <property type="entry name" value="Dimeric alpha+beta barrel"/>
    <property type="match status" value="1"/>
</dbReference>
<protein>
    <submittedName>
        <fullName evidence="5">Lrp/AsnC family transcriptional regulator</fullName>
    </submittedName>
</protein>
<name>A0A7C3DT55_MEIRU</name>
<dbReference type="Gene3D" id="1.10.10.10">
    <property type="entry name" value="Winged helix-like DNA-binding domain superfamily/Winged helix DNA-binding domain"/>
    <property type="match status" value="1"/>
</dbReference>
<organism evidence="5">
    <name type="scientific">Meiothermus ruber</name>
    <dbReference type="NCBI Taxonomy" id="277"/>
    <lineage>
        <taxon>Bacteria</taxon>
        <taxon>Thermotogati</taxon>
        <taxon>Deinococcota</taxon>
        <taxon>Deinococci</taxon>
        <taxon>Thermales</taxon>
        <taxon>Thermaceae</taxon>
        <taxon>Meiothermus</taxon>
    </lineage>
</organism>
<dbReference type="InterPro" id="IPR011991">
    <property type="entry name" value="ArsR-like_HTH"/>
</dbReference>
<evidence type="ECO:0000256" key="1">
    <source>
        <dbReference type="ARBA" id="ARBA00023015"/>
    </source>
</evidence>
<proteinExistence type="predicted"/>
<dbReference type="RefSeq" id="WP_409657041.1">
    <property type="nucleotide sequence ID" value="NZ_JBKBUW010000038.1"/>
</dbReference>
<reference evidence="5" key="1">
    <citation type="journal article" date="2020" name="mSystems">
        <title>Genome- and Community-Level Interaction Insights into Carbon Utilization and Element Cycling Functions of Hydrothermarchaeota in Hydrothermal Sediment.</title>
        <authorList>
            <person name="Zhou Z."/>
            <person name="Liu Y."/>
            <person name="Xu W."/>
            <person name="Pan J."/>
            <person name="Luo Z.H."/>
            <person name="Li M."/>
        </authorList>
    </citation>
    <scope>NUCLEOTIDE SEQUENCE [LARGE SCALE GENOMIC DNA]</scope>
    <source>
        <strain evidence="5">SpSt-524</strain>
    </source>
</reference>
<dbReference type="Pfam" id="PF01037">
    <property type="entry name" value="AsnC_trans_reg"/>
    <property type="match status" value="1"/>
</dbReference>
<comment type="caution">
    <text evidence="5">The sequence shown here is derived from an EMBL/GenBank/DDBJ whole genome shotgun (WGS) entry which is preliminary data.</text>
</comment>
<dbReference type="GO" id="GO:0043565">
    <property type="term" value="F:sequence-specific DNA binding"/>
    <property type="evidence" value="ECO:0007669"/>
    <property type="project" value="InterPro"/>
</dbReference>
<dbReference type="SMART" id="SM00344">
    <property type="entry name" value="HTH_ASNC"/>
    <property type="match status" value="1"/>
</dbReference>
<dbReference type="InterPro" id="IPR019887">
    <property type="entry name" value="Tscrpt_reg_AsnC/Lrp_C"/>
</dbReference>
<dbReference type="InterPro" id="IPR019885">
    <property type="entry name" value="Tscrpt_reg_HTH_AsnC-type_CS"/>
</dbReference>
<dbReference type="PROSITE" id="PS00519">
    <property type="entry name" value="HTH_ASNC_1"/>
    <property type="match status" value="1"/>
</dbReference>
<accession>A0A7C3DT55</accession>
<dbReference type="Gene3D" id="3.30.70.920">
    <property type="match status" value="1"/>
</dbReference>
<gene>
    <name evidence="5" type="ORF">ENS82_04930</name>
</gene>
<sequence>MSVESKLLDDVSWKILELLQQNARLPYSEIGRQVGLSAPAVAERVRRMEEAGVIRGYRADIDPGQLGYTLEVFIRAEITHSNHEAAIRYISQLPNVLEFWNLTGRDGYLIRAVFRSVQELEQMLNQRLGVYGTTTTALVLSKPVAFRVLNKEQGGFSEESKRL</sequence>
<dbReference type="PANTHER" id="PTHR30154">
    <property type="entry name" value="LEUCINE-RESPONSIVE REGULATORY PROTEIN"/>
    <property type="match status" value="1"/>
</dbReference>
<dbReference type="FunFam" id="1.10.10.10:FF:000186">
    <property type="entry name" value="AsnC family transcriptional regulator"/>
    <property type="match status" value="1"/>
</dbReference>
<dbReference type="InterPro" id="IPR036390">
    <property type="entry name" value="WH_DNA-bd_sf"/>
</dbReference>
<evidence type="ECO:0000259" key="4">
    <source>
        <dbReference type="PROSITE" id="PS50956"/>
    </source>
</evidence>
<evidence type="ECO:0000256" key="2">
    <source>
        <dbReference type="ARBA" id="ARBA00023125"/>
    </source>
</evidence>
<dbReference type="SUPFAM" id="SSF46785">
    <property type="entry name" value="Winged helix' DNA-binding domain"/>
    <property type="match status" value="1"/>
</dbReference>
<dbReference type="EMBL" id="DSWI01000011">
    <property type="protein sequence ID" value="HFG20053.1"/>
    <property type="molecule type" value="Genomic_DNA"/>
</dbReference>
<keyword evidence="3" id="KW-0804">Transcription</keyword>
<dbReference type="GO" id="GO:0005829">
    <property type="term" value="C:cytosol"/>
    <property type="evidence" value="ECO:0007669"/>
    <property type="project" value="TreeGrafter"/>
</dbReference>
<dbReference type="CDD" id="cd00090">
    <property type="entry name" value="HTH_ARSR"/>
    <property type="match status" value="1"/>
</dbReference>
<evidence type="ECO:0000256" key="3">
    <source>
        <dbReference type="ARBA" id="ARBA00023163"/>
    </source>
</evidence>
<dbReference type="Pfam" id="PF13404">
    <property type="entry name" value="HTH_AsnC-type"/>
    <property type="match status" value="1"/>
</dbReference>
<dbReference type="InterPro" id="IPR019888">
    <property type="entry name" value="Tscrpt_reg_AsnC-like"/>
</dbReference>
<dbReference type="AlphaFoldDB" id="A0A7C3DT55"/>
<evidence type="ECO:0000313" key="5">
    <source>
        <dbReference type="EMBL" id="HFG20053.1"/>
    </source>
</evidence>
<dbReference type="InterPro" id="IPR036388">
    <property type="entry name" value="WH-like_DNA-bd_sf"/>
</dbReference>
<dbReference type="GO" id="GO:0043200">
    <property type="term" value="P:response to amino acid"/>
    <property type="evidence" value="ECO:0007669"/>
    <property type="project" value="TreeGrafter"/>
</dbReference>
<dbReference type="PROSITE" id="PS50956">
    <property type="entry name" value="HTH_ASNC_2"/>
    <property type="match status" value="1"/>
</dbReference>
<dbReference type="PANTHER" id="PTHR30154:SF53">
    <property type="entry name" value="HTH-TYPE TRANSCRIPTIONAL REGULATOR LRPC"/>
    <property type="match status" value="1"/>
</dbReference>
<keyword evidence="1" id="KW-0805">Transcription regulation</keyword>
<feature type="domain" description="HTH asnC-type" evidence="4">
    <location>
        <begin position="8"/>
        <end position="69"/>
    </location>
</feature>
<dbReference type="InterPro" id="IPR000485">
    <property type="entry name" value="AsnC-type_HTH_dom"/>
</dbReference>